<feature type="region of interest" description="Disordered" evidence="1">
    <location>
        <begin position="1"/>
        <end position="40"/>
    </location>
</feature>
<dbReference type="EMBL" id="CAVNYO010000440">
    <property type="protein sequence ID" value="CAK5280831.1"/>
    <property type="molecule type" value="Genomic_DNA"/>
</dbReference>
<dbReference type="Pfam" id="PF09994">
    <property type="entry name" value="T6SS_Tle1-like_cat"/>
    <property type="match status" value="1"/>
</dbReference>
<evidence type="ECO:0000313" key="4">
    <source>
        <dbReference type="Proteomes" id="UP001295794"/>
    </source>
</evidence>
<dbReference type="PANTHER" id="PTHR33840">
    <property type="match status" value="1"/>
</dbReference>
<keyword evidence="4" id="KW-1185">Reference proteome</keyword>
<name>A0AAD2HT19_9AGAR</name>
<accession>A0AAD2HT19</accession>
<dbReference type="AlphaFoldDB" id="A0AAD2HT19"/>
<feature type="domain" description="T6SS Phospholipase effector Tle1-like catalytic" evidence="2">
    <location>
        <begin position="51"/>
        <end position="366"/>
    </location>
</feature>
<dbReference type="Proteomes" id="UP001295794">
    <property type="component" value="Unassembled WGS sequence"/>
</dbReference>
<comment type="caution">
    <text evidence="3">The sequence shown here is derived from an EMBL/GenBank/DDBJ whole genome shotgun (WGS) entry which is preliminary data.</text>
</comment>
<gene>
    <name evidence="3" type="ORF">MYCIT1_LOCUS31498</name>
</gene>
<protein>
    <recommendedName>
        <fullName evidence="2">T6SS Phospholipase effector Tle1-like catalytic domain-containing protein</fullName>
    </recommendedName>
</protein>
<feature type="compositionally biased region" description="Polar residues" evidence="1">
    <location>
        <begin position="1"/>
        <end position="25"/>
    </location>
</feature>
<feature type="compositionally biased region" description="Basic and acidic residues" evidence="1">
    <location>
        <begin position="28"/>
        <end position="40"/>
    </location>
</feature>
<sequence length="524" mass="60173">MESPNDSPITSLSEYATFPQRSSPSPMDPDKREESDRFNLERTVPPTHRHRTLVLAFDGTGDCFDDDNSNVVNFFSMLKKDDCEHQLVYYQASRPLSIAGIGTYSVPEIAHPFMAKLHRTIDAMLGLHLNAHVMGGYEFLMQNYQAGDKICLFGFSRGAYVNRAGIGGNVGVPRSIRDAANSEETYDSRIHKVGLLPKCNHQQVAFAYKMYSREDEVGWRQSTAFKRAFSIDVEIEFLGDTVSSVGFVPRRLPFTRNNTNVRYFRHAIALDEHRARFQPNFWHRPSPDDLLLGVQKGEMPRSRHTQKVRGKSLDDLERQYSIAAEFETDIQEVWFAGCHADVGGGALPNNARNSLARISLRWMIRQCFVVRTGIMFHAEMLRMAGIDPDRLYPHVLPRPPPIMPDPDDERMQGSTEIKGKVIADRDFVSEEEEDLADAMTALNDELLRRRIWWFLEWFPQKLRFQEKNDTWTKAMIIHRGRGRHVPRQTTHGVHIHRTVKMRMDALGYNPRANIKATTDPIWVD</sequence>
<reference evidence="3" key="1">
    <citation type="submission" date="2023-11" db="EMBL/GenBank/DDBJ databases">
        <authorList>
            <person name="De Vega J J."/>
            <person name="De Vega J J."/>
        </authorList>
    </citation>
    <scope>NUCLEOTIDE SEQUENCE</scope>
</reference>
<organism evidence="3 4">
    <name type="scientific">Mycena citricolor</name>
    <dbReference type="NCBI Taxonomy" id="2018698"/>
    <lineage>
        <taxon>Eukaryota</taxon>
        <taxon>Fungi</taxon>
        <taxon>Dikarya</taxon>
        <taxon>Basidiomycota</taxon>
        <taxon>Agaricomycotina</taxon>
        <taxon>Agaricomycetes</taxon>
        <taxon>Agaricomycetidae</taxon>
        <taxon>Agaricales</taxon>
        <taxon>Marasmiineae</taxon>
        <taxon>Mycenaceae</taxon>
        <taxon>Mycena</taxon>
    </lineage>
</organism>
<evidence type="ECO:0000259" key="2">
    <source>
        <dbReference type="Pfam" id="PF09994"/>
    </source>
</evidence>
<proteinExistence type="predicted"/>
<dbReference type="PANTHER" id="PTHR33840:SF2">
    <property type="entry name" value="TLE1 PHOSPHOLIPASE DOMAIN-CONTAINING PROTEIN"/>
    <property type="match status" value="1"/>
</dbReference>
<evidence type="ECO:0000313" key="3">
    <source>
        <dbReference type="EMBL" id="CAK5280831.1"/>
    </source>
</evidence>
<evidence type="ECO:0000256" key="1">
    <source>
        <dbReference type="SAM" id="MobiDB-lite"/>
    </source>
</evidence>
<dbReference type="InterPro" id="IPR018712">
    <property type="entry name" value="Tle1-like_cat"/>
</dbReference>